<evidence type="ECO:0000256" key="3">
    <source>
        <dbReference type="ARBA" id="ARBA00022722"/>
    </source>
</evidence>
<comment type="function">
    <text evidence="6">Bidirectionally degrades single-stranded DNA into large acid-insoluble oligonucleotides, which are then degraded further into small acid-soluble oligonucleotides.</text>
</comment>
<protein>
    <recommendedName>
        <fullName evidence="6">Exodeoxyribonuclease 7 small subunit</fullName>
        <ecNumber evidence="6">3.1.11.6</ecNumber>
    </recommendedName>
    <alternativeName>
        <fullName evidence="6">Exodeoxyribonuclease VII small subunit</fullName>
        <shortName evidence="6">Exonuclease VII small subunit</shortName>
    </alternativeName>
</protein>
<dbReference type="GO" id="GO:0006308">
    <property type="term" value="P:DNA catabolic process"/>
    <property type="evidence" value="ECO:0007669"/>
    <property type="project" value="UniProtKB-UniRule"/>
</dbReference>
<dbReference type="GO" id="GO:0008855">
    <property type="term" value="F:exodeoxyribonuclease VII activity"/>
    <property type="evidence" value="ECO:0007669"/>
    <property type="project" value="UniProtKB-UniRule"/>
</dbReference>
<reference evidence="8" key="1">
    <citation type="submission" date="2020-10" db="EMBL/GenBank/DDBJ databases">
        <authorList>
            <person name="Gilroy R."/>
        </authorList>
    </citation>
    <scope>NUCLEOTIDE SEQUENCE</scope>
    <source>
        <strain evidence="8">11167</strain>
    </source>
</reference>
<dbReference type="Proteomes" id="UP000823633">
    <property type="component" value="Unassembled WGS sequence"/>
</dbReference>
<dbReference type="AlphaFoldDB" id="A0A9D9E9W0"/>
<gene>
    <name evidence="6 8" type="primary">xseB</name>
    <name evidence="8" type="ORF">IAC42_03265</name>
</gene>
<dbReference type="InterPro" id="IPR037004">
    <property type="entry name" value="Exonuc_VII_ssu_sf"/>
</dbReference>
<evidence type="ECO:0000256" key="4">
    <source>
        <dbReference type="ARBA" id="ARBA00022801"/>
    </source>
</evidence>
<evidence type="ECO:0000256" key="7">
    <source>
        <dbReference type="SAM" id="Coils"/>
    </source>
</evidence>
<dbReference type="EMBL" id="JADIMU010000021">
    <property type="protein sequence ID" value="MBO8442763.1"/>
    <property type="molecule type" value="Genomic_DNA"/>
</dbReference>
<dbReference type="InterPro" id="IPR003761">
    <property type="entry name" value="Exonuc_VII_S"/>
</dbReference>
<dbReference type="SUPFAM" id="SSF116842">
    <property type="entry name" value="XseB-like"/>
    <property type="match status" value="1"/>
</dbReference>
<dbReference type="PANTHER" id="PTHR34137">
    <property type="entry name" value="EXODEOXYRIBONUCLEASE 7 SMALL SUBUNIT"/>
    <property type="match status" value="1"/>
</dbReference>
<dbReference type="GO" id="GO:0005829">
    <property type="term" value="C:cytosol"/>
    <property type="evidence" value="ECO:0007669"/>
    <property type="project" value="TreeGrafter"/>
</dbReference>
<feature type="coiled-coil region" evidence="7">
    <location>
        <begin position="31"/>
        <end position="58"/>
    </location>
</feature>
<comment type="caution">
    <text evidence="8">The sequence shown here is derived from an EMBL/GenBank/DDBJ whole genome shotgun (WGS) entry which is preliminary data.</text>
</comment>
<evidence type="ECO:0000256" key="5">
    <source>
        <dbReference type="ARBA" id="ARBA00022839"/>
    </source>
</evidence>
<evidence type="ECO:0000313" key="8">
    <source>
        <dbReference type="EMBL" id="MBO8442763.1"/>
    </source>
</evidence>
<reference evidence="8" key="2">
    <citation type="journal article" date="2021" name="PeerJ">
        <title>Extensive microbial diversity within the chicken gut microbiome revealed by metagenomics and culture.</title>
        <authorList>
            <person name="Gilroy R."/>
            <person name="Ravi A."/>
            <person name="Getino M."/>
            <person name="Pursley I."/>
            <person name="Horton D.L."/>
            <person name="Alikhan N.F."/>
            <person name="Baker D."/>
            <person name="Gharbi K."/>
            <person name="Hall N."/>
            <person name="Watson M."/>
            <person name="Adriaenssens E.M."/>
            <person name="Foster-Nyarko E."/>
            <person name="Jarju S."/>
            <person name="Secka A."/>
            <person name="Antonio M."/>
            <person name="Oren A."/>
            <person name="Chaudhuri R.R."/>
            <person name="La Ragione R."/>
            <person name="Hildebrand F."/>
            <person name="Pallen M.J."/>
        </authorList>
    </citation>
    <scope>NUCLEOTIDE SEQUENCE</scope>
    <source>
        <strain evidence="8">11167</strain>
    </source>
</reference>
<keyword evidence="4 6" id="KW-0378">Hydrolase</keyword>
<dbReference type="Gene3D" id="1.10.287.1040">
    <property type="entry name" value="Exonuclease VII, small subunit"/>
    <property type="match status" value="1"/>
</dbReference>
<proteinExistence type="inferred from homology"/>
<comment type="subunit">
    <text evidence="6">Heterooligomer composed of large and small subunits.</text>
</comment>
<dbReference type="PANTHER" id="PTHR34137:SF1">
    <property type="entry name" value="EXODEOXYRIBONUCLEASE 7 SMALL SUBUNIT"/>
    <property type="match status" value="1"/>
</dbReference>
<dbReference type="EC" id="3.1.11.6" evidence="6"/>
<comment type="catalytic activity">
    <reaction evidence="6">
        <text>Exonucleolytic cleavage in either 5'- to 3'- or 3'- to 5'-direction to yield nucleoside 5'-phosphates.</text>
        <dbReference type="EC" id="3.1.11.6"/>
    </reaction>
</comment>
<comment type="similarity">
    <text evidence="1 6">Belongs to the XseB family.</text>
</comment>
<sequence>MSFESELKRLEEITLKLKSEETGLEESLKLYEEASALVKKLTATLEDVKRRVEIVSQDGSVEEVDEA</sequence>
<keyword evidence="5 6" id="KW-0269">Exonuclease</keyword>
<name>A0A9D9E9W0_9SPIR</name>
<keyword evidence="2 6" id="KW-0963">Cytoplasm</keyword>
<comment type="subcellular location">
    <subcellularLocation>
        <location evidence="6">Cytoplasm</location>
    </subcellularLocation>
</comment>
<keyword evidence="7" id="KW-0175">Coiled coil</keyword>
<dbReference type="HAMAP" id="MF_00337">
    <property type="entry name" value="Exonuc_7_S"/>
    <property type="match status" value="1"/>
</dbReference>
<evidence type="ECO:0000256" key="2">
    <source>
        <dbReference type="ARBA" id="ARBA00022490"/>
    </source>
</evidence>
<dbReference type="PIRSF" id="PIRSF006488">
    <property type="entry name" value="Exonuc_VII_S"/>
    <property type="match status" value="1"/>
</dbReference>
<evidence type="ECO:0000256" key="1">
    <source>
        <dbReference type="ARBA" id="ARBA00009998"/>
    </source>
</evidence>
<dbReference type="NCBIfam" id="TIGR01280">
    <property type="entry name" value="xseB"/>
    <property type="match status" value="1"/>
</dbReference>
<dbReference type="Pfam" id="PF02609">
    <property type="entry name" value="Exonuc_VII_S"/>
    <property type="match status" value="1"/>
</dbReference>
<keyword evidence="3 6" id="KW-0540">Nuclease</keyword>
<accession>A0A9D9E9W0</accession>
<evidence type="ECO:0000256" key="6">
    <source>
        <dbReference type="HAMAP-Rule" id="MF_00337"/>
    </source>
</evidence>
<organism evidence="8 9">
    <name type="scientific">Candidatus Aphodenecus pullistercoris</name>
    <dbReference type="NCBI Taxonomy" id="2840669"/>
    <lineage>
        <taxon>Bacteria</taxon>
        <taxon>Pseudomonadati</taxon>
        <taxon>Spirochaetota</taxon>
        <taxon>Spirochaetia</taxon>
        <taxon>Spirochaetales</taxon>
        <taxon>Candidatus Aphodenecus</taxon>
    </lineage>
</organism>
<evidence type="ECO:0000313" key="9">
    <source>
        <dbReference type="Proteomes" id="UP000823633"/>
    </source>
</evidence>
<dbReference type="GO" id="GO:0009318">
    <property type="term" value="C:exodeoxyribonuclease VII complex"/>
    <property type="evidence" value="ECO:0007669"/>
    <property type="project" value="UniProtKB-UniRule"/>
</dbReference>